<keyword evidence="13" id="KW-0460">Magnesium</keyword>
<dbReference type="InterPro" id="IPR006549">
    <property type="entry name" value="HAD-SF_hydro_IIIA"/>
</dbReference>
<feature type="binding site" evidence="11">
    <location>
        <begin position="9"/>
        <end position="11"/>
    </location>
    <ligand>
        <name>substrate</name>
    </ligand>
</feature>
<feature type="binding site" evidence="13">
    <location>
        <position position="11"/>
    </location>
    <ligand>
        <name>Mg(2+)</name>
        <dbReference type="ChEBI" id="CHEBI:18420"/>
    </ligand>
</feature>
<comment type="cofactor">
    <cofactor evidence="13">
        <name>Mg(2+)</name>
        <dbReference type="ChEBI" id="CHEBI:18420"/>
    </cofactor>
</comment>
<feature type="site" description="Contributes to substrate recognition" evidence="12">
    <location>
        <position position="107"/>
    </location>
</feature>
<reference evidence="14 15" key="1">
    <citation type="submission" date="2016-10" db="EMBL/GenBank/DDBJ databases">
        <authorList>
            <person name="de Groot N.N."/>
        </authorList>
    </citation>
    <scope>NUCLEOTIDE SEQUENCE [LARGE SCALE GENOMIC DNA]</scope>
    <source>
        <strain evidence="14 15">CGMCC 1.7059</strain>
    </source>
</reference>
<organism evidence="14 15">
    <name type="scientific">Marinobacter mobilis</name>
    <dbReference type="NCBI Taxonomy" id="488533"/>
    <lineage>
        <taxon>Bacteria</taxon>
        <taxon>Pseudomonadati</taxon>
        <taxon>Pseudomonadota</taxon>
        <taxon>Gammaproteobacteria</taxon>
        <taxon>Pseudomonadales</taxon>
        <taxon>Marinobacteraceae</taxon>
        <taxon>Marinobacter</taxon>
    </lineage>
</organism>
<sequence length="182" mass="20530">MNTKAVFLDRDGVINVDHGYVHKPEDFEFVDGIFEACRHFQSLGYLLIVVTNQSGIARGMYSEQQFQDLTEWMVGRFRDEGVEISRVYHCPHHPDYGTEQERHCHCRKPAPGMIEQGLEAFALTPEHCVMVGDKRSDMEAARAAGLGRKILVKSGQTLNPADLELADEVWHSAAEAVQQAHH</sequence>
<dbReference type="GO" id="GO:0005737">
    <property type="term" value="C:cytoplasm"/>
    <property type="evidence" value="ECO:0007669"/>
    <property type="project" value="UniProtKB-SubCell"/>
</dbReference>
<dbReference type="Gene3D" id="3.40.50.1000">
    <property type="entry name" value="HAD superfamily/HAD-like"/>
    <property type="match status" value="1"/>
</dbReference>
<evidence type="ECO:0000313" key="15">
    <source>
        <dbReference type="Proteomes" id="UP000199675"/>
    </source>
</evidence>
<evidence type="ECO:0000256" key="3">
    <source>
        <dbReference type="ARBA" id="ARBA00022723"/>
    </source>
</evidence>
<keyword evidence="3 13" id="KW-0479">Metal-binding</keyword>
<feature type="binding site" evidence="13">
    <location>
        <position position="90"/>
    </location>
    <ligand>
        <name>Zn(2+)</name>
        <dbReference type="ChEBI" id="CHEBI:29105"/>
    </ligand>
</feature>
<feature type="site" description="Stabilizes the phosphoryl group" evidence="12">
    <location>
        <position position="108"/>
    </location>
</feature>
<evidence type="ECO:0000256" key="8">
    <source>
        <dbReference type="ARBA" id="ARBA00061616"/>
    </source>
</evidence>
<name>A0A1H3AXM3_9GAMM</name>
<dbReference type="Pfam" id="PF13242">
    <property type="entry name" value="Hydrolase_like"/>
    <property type="match status" value="1"/>
</dbReference>
<dbReference type="GO" id="GO:0016791">
    <property type="term" value="F:phosphatase activity"/>
    <property type="evidence" value="ECO:0007669"/>
    <property type="project" value="InterPro"/>
</dbReference>
<dbReference type="PANTHER" id="PTHR42891:SF1">
    <property type="entry name" value="D-GLYCERO-BETA-D-MANNO-HEPTOSE-1,7-BISPHOSPHATE 7-PHOSPHATASE"/>
    <property type="match status" value="1"/>
</dbReference>
<dbReference type="FunFam" id="3.40.50.1000:FF:000037">
    <property type="entry name" value="D,D-heptose 1,7-bisphosphate phosphatase"/>
    <property type="match status" value="1"/>
</dbReference>
<gene>
    <name evidence="14" type="ORF">SAMN04487960_108137</name>
</gene>
<accession>A0A1H3AXM3</accession>
<feature type="binding site" evidence="11">
    <location>
        <begin position="17"/>
        <end position="20"/>
    </location>
    <ligand>
        <name>substrate</name>
    </ligand>
</feature>
<evidence type="ECO:0000256" key="7">
    <source>
        <dbReference type="ARBA" id="ARBA00031828"/>
    </source>
</evidence>
<dbReference type="GO" id="GO:0046872">
    <property type="term" value="F:metal ion binding"/>
    <property type="evidence" value="ECO:0007669"/>
    <property type="project" value="UniProtKB-KW"/>
</dbReference>
<feature type="binding site" evidence="13">
    <location>
        <position position="9"/>
    </location>
    <ligand>
        <name>Mg(2+)</name>
        <dbReference type="ChEBI" id="CHEBI:18420"/>
    </ligand>
</feature>
<evidence type="ECO:0000256" key="9">
    <source>
        <dbReference type="PIRNR" id="PIRNR004682"/>
    </source>
</evidence>
<keyword evidence="5 13" id="KW-0862">Zinc</keyword>
<comment type="cofactor">
    <cofactor evidence="13">
        <name>Zn(2+)</name>
        <dbReference type="ChEBI" id="CHEBI:29105"/>
    </cofactor>
</comment>
<dbReference type="PANTHER" id="PTHR42891">
    <property type="entry name" value="D-GLYCERO-BETA-D-MANNO-HEPTOSE-1,7-BISPHOSPHATE 7-PHOSPHATASE"/>
    <property type="match status" value="1"/>
</dbReference>
<dbReference type="GO" id="GO:0005975">
    <property type="term" value="P:carbohydrate metabolic process"/>
    <property type="evidence" value="ECO:0007669"/>
    <property type="project" value="InterPro"/>
</dbReference>
<feature type="binding site" evidence="13">
    <location>
        <position position="134"/>
    </location>
    <ligand>
        <name>Mg(2+)</name>
        <dbReference type="ChEBI" id="CHEBI:18420"/>
    </ligand>
</feature>
<comment type="subcellular location">
    <subcellularLocation>
        <location evidence="1 9">Cytoplasm</location>
    </subcellularLocation>
</comment>
<dbReference type="InterPro" id="IPR036412">
    <property type="entry name" value="HAD-like_sf"/>
</dbReference>
<dbReference type="RefSeq" id="WP_091815366.1">
    <property type="nucleotide sequence ID" value="NZ_FNNE01000008.1"/>
</dbReference>
<dbReference type="AlphaFoldDB" id="A0A1H3AXM3"/>
<evidence type="ECO:0000256" key="1">
    <source>
        <dbReference type="ARBA" id="ARBA00004496"/>
    </source>
</evidence>
<dbReference type="EMBL" id="FNNE01000008">
    <property type="protein sequence ID" value="SDX34373.1"/>
    <property type="molecule type" value="Genomic_DNA"/>
</dbReference>
<feature type="binding site" evidence="13">
    <location>
        <position position="133"/>
    </location>
    <ligand>
        <name>Mg(2+)</name>
        <dbReference type="ChEBI" id="CHEBI:18420"/>
    </ligand>
</feature>
<keyword evidence="6 9" id="KW-0119">Carbohydrate metabolism</keyword>
<feature type="binding site" evidence="13">
    <location>
        <position position="92"/>
    </location>
    <ligand>
        <name>Zn(2+)</name>
        <dbReference type="ChEBI" id="CHEBI:29105"/>
    </ligand>
</feature>
<feature type="active site" description="Nucleophile" evidence="10">
    <location>
        <position position="9"/>
    </location>
</feature>
<dbReference type="CDD" id="cd07503">
    <property type="entry name" value="HAD_HisB-N"/>
    <property type="match status" value="1"/>
</dbReference>
<protein>
    <recommendedName>
        <fullName evidence="7 9">D,D-heptose 1,7-bisphosphate phosphatase</fullName>
        <ecNumber evidence="9">3.1.3.-</ecNumber>
    </recommendedName>
</protein>
<dbReference type="Proteomes" id="UP000199675">
    <property type="component" value="Unassembled WGS sequence"/>
</dbReference>
<evidence type="ECO:0000256" key="13">
    <source>
        <dbReference type="PIRSR" id="PIRSR004682-4"/>
    </source>
</evidence>
<dbReference type="EC" id="3.1.3.-" evidence="9"/>
<feature type="binding site" evidence="11">
    <location>
        <begin position="51"/>
        <end position="54"/>
    </location>
    <ligand>
        <name>substrate</name>
    </ligand>
</feature>
<feature type="binding site" evidence="13">
    <location>
        <position position="104"/>
    </location>
    <ligand>
        <name>Zn(2+)</name>
        <dbReference type="ChEBI" id="CHEBI:29105"/>
    </ligand>
</feature>
<evidence type="ECO:0000256" key="4">
    <source>
        <dbReference type="ARBA" id="ARBA00022801"/>
    </source>
</evidence>
<feature type="binding site" evidence="11">
    <location>
        <position position="134"/>
    </location>
    <ligand>
        <name>substrate</name>
    </ligand>
</feature>
<feature type="site" description="Stabilizes the phosphoryl group" evidence="12">
    <location>
        <position position="51"/>
    </location>
</feature>
<feature type="binding site" evidence="13">
    <location>
        <position position="106"/>
    </location>
    <ligand>
        <name>Zn(2+)</name>
        <dbReference type="ChEBI" id="CHEBI:29105"/>
    </ligand>
</feature>
<dbReference type="NCBIfam" id="TIGR00213">
    <property type="entry name" value="GmhB_yaeD"/>
    <property type="match status" value="1"/>
</dbReference>
<dbReference type="STRING" id="488533.SAMN04487960_108137"/>
<keyword evidence="15" id="KW-1185">Reference proteome</keyword>
<dbReference type="NCBIfam" id="NF006506">
    <property type="entry name" value="PRK08942.1"/>
    <property type="match status" value="1"/>
</dbReference>
<dbReference type="InterPro" id="IPR004446">
    <property type="entry name" value="Heptose_bisP_phosphatase"/>
</dbReference>
<evidence type="ECO:0000256" key="11">
    <source>
        <dbReference type="PIRSR" id="PIRSR004682-2"/>
    </source>
</evidence>
<evidence type="ECO:0000256" key="6">
    <source>
        <dbReference type="ARBA" id="ARBA00023277"/>
    </source>
</evidence>
<evidence type="ECO:0000256" key="2">
    <source>
        <dbReference type="ARBA" id="ARBA00022490"/>
    </source>
</evidence>
<dbReference type="SUPFAM" id="SSF56784">
    <property type="entry name" value="HAD-like"/>
    <property type="match status" value="1"/>
</dbReference>
<evidence type="ECO:0000313" key="14">
    <source>
        <dbReference type="EMBL" id="SDX34373.1"/>
    </source>
</evidence>
<dbReference type="OrthoDB" id="9781367at2"/>
<dbReference type="InterPro" id="IPR006543">
    <property type="entry name" value="Histidinol-phos"/>
</dbReference>
<dbReference type="InterPro" id="IPR023214">
    <property type="entry name" value="HAD_sf"/>
</dbReference>
<evidence type="ECO:0000256" key="10">
    <source>
        <dbReference type="PIRSR" id="PIRSR004682-1"/>
    </source>
</evidence>
<feature type="active site" description="Nucleophile" evidence="10">
    <location>
        <position position="11"/>
    </location>
</feature>
<comment type="similarity">
    <text evidence="8 9">Belongs to the gmhB family.</text>
</comment>
<keyword evidence="2 9" id="KW-0963">Cytoplasm</keyword>
<feature type="binding site" evidence="11">
    <location>
        <begin position="107"/>
        <end position="108"/>
    </location>
    <ligand>
        <name>substrate</name>
    </ligand>
</feature>
<dbReference type="NCBIfam" id="TIGR01662">
    <property type="entry name" value="HAD-SF-IIIA"/>
    <property type="match status" value="1"/>
</dbReference>
<proteinExistence type="inferred from homology"/>
<dbReference type="PIRSF" id="PIRSF004682">
    <property type="entry name" value="GmhB"/>
    <property type="match status" value="1"/>
</dbReference>
<keyword evidence="4 9" id="KW-0378">Hydrolase</keyword>
<dbReference type="NCBIfam" id="TIGR01656">
    <property type="entry name" value="Histidinol-ppas"/>
    <property type="match status" value="1"/>
</dbReference>
<evidence type="ECO:0000256" key="5">
    <source>
        <dbReference type="ARBA" id="ARBA00022833"/>
    </source>
</evidence>
<evidence type="ECO:0000256" key="12">
    <source>
        <dbReference type="PIRSR" id="PIRSR004682-3"/>
    </source>
</evidence>